<evidence type="ECO:0000256" key="1">
    <source>
        <dbReference type="ARBA" id="ARBA00004141"/>
    </source>
</evidence>
<feature type="transmembrane region" description="Helical" evidence="6">
    <location>
        <begin position="122"/>
        <end position="148"/>
    </location>
</feature>
<evidence type="ECO:0000313" key="9">
    <source>
        <dbReference type="Proteomes" id="UP000533269"/>
    </source>
</evidence>
<protein>
    <submittedName>
        <fullName evidence="8">Polar amino acid transport system permease protein</fullName>
    </submittedName>
</protein>
<dbReference type="SUPFAM" id="SSF161098">
    <property type="entry name" value="MetI-like"/>
    <property type="match status" value="1"/>
</dbReference>
<dbReference type="Proteomes" id="UP000533269">
    <property type="component" value="Unassembled WGS sequence"/>
</dbReference>
<comment type="subcellular location">
    <subcellularLocation>
        <location evidence="6">Cell membrane</location>
        <topology evidence="6">Multi-pass membrane protein</topology>
    </subcellularLocation>
    <subcellularLocation>
        <location evidence="1">Membrane</location>
        <topology evidence="1">Multi-pass membrane protein</topology>
    </subcellularLocation>
</comment>
<reference evidence="8 9" key="1">
    <citation type="submission" date="2020-08" db="EMBL/GenBank/DDBJ databases">
        <title>The Agave Microbiome: Exploring the role of microbial communities in plant adaptations to desert environments.</title>
        <authorList>
            <person name="Partida-Martinez L.P."/>
        </authorList>
    </citation>
    <scope>NUCLEOTIDE SEQUENCE [LARGE SCALE GENOMIC DNA]</scope>
    <source>
        <strain evidence="8 9">AS2.23</strain>
    </source>
</reference>
<dbReference type="Gene3D" id="1.10.3720.10">
    <property type="entry name" value="MetI-like"/>
    <property type="match status" value="1"/>
</dbReference>
<feature type="transmembrane region" description="Helical" evidence="6">
    <location>
        <begin position="283"/>
        <end position="303"/>
    </location>
</feature>
<feature type="domain" description="ABC transmembrane type-1" evidence="7">
    <location>
        <begin position="73"/>
        <end position="297"/>
    </location>
</feature>
<evidence type="ECO:0000313" key="8">
    <source>
        <dbReference type="EMBL" id="MBB2900099.1"/>
    </source>
</evidence>
<keyword evidence="3" id="KW-0029">Amino-acid transport</keyword>
<comment type="similarity">
    <text evidence="6">Belongs to the binding-protein-dependent transport system permease family.</text>
</comment>
<evidence type="ECO:0000259" key="7">
    <source>
        <dbReference type="PROSITE" id="PS50928"/>
    </source>
</evidence>
<keyword evidence="2 6" id="KW-0812">Transmembrane</keyword>
<dbReference type="EMBL" id="JACHVY010000001">
    <property type="protein sequence ID" value="MBB2900099.1"/>
    <property type="molecule type" value="Genomic_DNA"/>
</dbReference>
<keyword evidence="4 6" id="KW-1133">Transmembrane helix</keyword>
<evidence type="ECO:0000256" key="4">
    <source>
        <dbReference type="ARBA" id="ARBA00022989"/>
    </source>
</evidence>
<dbReference type="PANTHER" id="PTHR30614:SF0">
    <property type="entry name" value="L-CYSTINE TRANSPORT SYSTEM PERMEASE PROTEIN TCYL"/>
    <property type="match status" value="1"/>
</dbReference>
<evidence type="ECO:0000256" key="2">
    <source>
        <dbReference type="ARBA" id="ARBA00022692"/>
    </source>
</evidence>
<proteinExistence type="inferred from homology"/>
<dbReference type="OMA" id="IYYANAR"/>
<dbReference type="AlphaFoldDB" id="A0A7W4TJJ9"/>
<sequence>MSSTPAPGPGREREQRFVPVDAVEVRHPWRWVTVAVIAVLALMLAHLLLTNPAFDWGFTFEAMNQSIVIRGFLLGTLLTTVLAMVIGIGGGVLLAVLRLSGNPVLRAVSWAFTWFFRAIPRYVLLTFTGGLGALFATGFSLGVPFDFLLSDWLGTPELRLFTVPQGTIYDVLGGVVAGGLIGGVIGLGISEAAYMAEIARAGLLSVDRGQHEAAEALGMSKGLAMRRVVLPQAMRVIVPPTGNEVIAMLKDTSLLVAIPVNIELFYQLGQIGQRTYQVVATNMAAMLYYLIATSILMVGQYFLEKRFGRGFGTGPARRTAPAGVSMGPGGAK</sequence>
<evidence type="ECO:0000256" key="6">
    <source>
        <dbReference type="RuleBase" id="RU363032"/>
    </source>
</evidence>
<name>A0A7W4TJJ9_KINRA</name>
<dbReference type="InterPro" id="IPR035906">
    <property type="entry name" value="MetI-like_sf"/>
</dbReference>
<comment type="caution">
    <text evidence="8">The sequence shown here is derived from an EMBL/GenBank/DDBJ whole genome shotgun (WGS) entry which is preliminary data.</text>
</comment>
<dbReference type="GO" id="GO:0006865">
    <property type="term" value="P:amino acid transport"/>
    <property type="evidence" value="ECO:0007669"/>
    <property type="project" value="UniProtKB-KW"/>
</dbReference>
<dbReference type="GO" id="GO:0055085">
    <property type="term" value="P:transmembrane transport"/>
    <property type="evidence" value="ECO:0007669"/>
    <property type="project" value="InterPro"/>
</dbReference>
<keyword evidence="5 6" id="KW-0472">Membrane</keyword>
<dbReference type="CDD" id="cd06261">
    <property type="entry name" value="TM_PBP2"/>
    <property type="match status" value="1"/>
</dbReference>
<dbReference type="InterPro" id="IPR043429">
    <property type="entry name" value="ArtM/GltK/GlnP/TcyL/YhdX-like"/>
</dbReference>
<dbReference type="GO" id="GO:0005886">
    <property type="term" value="C:plasma membrane"/>
    <property type="evidence" value="ECO:0007669"/>
    <property type="project" value="UniProtKB-SubCell"/>
</dbReference>
<feature type="transmembrane region" description="Helical" evidence="6">
    <location>
        <begin position="168"/>
        <end position="190"/>
    </location>
</feature>
<keyword evidence="6" id="KW-0813">Transport</keyword>
<dbReference type="InterPro" id="IPR000515">
    <property type="entry name" value="MetI-like"/>
</dbReference>
<dbReference type="PROSITE" id="PS50928">
    <property type="entry name" value="ABC_TM1"/>
    <property type="match status" value="1"/>
</dbReference>
<accession>A0A7W4TJJ9</accession>
<feature type="transmembrane region" description="Helical" evidence="6">
    <location>
        <begin position="69"/>
        <end position="97"/>
    </location>
</feature>
<reference evidence="8 9" key="2">
    <citation type="submission" date="2020-08" db="EMBL/GenBank/DDBJ databases">
        <authorList>
            <person name="Partida-Martinez L."/>
            <person name="Huntemann M."/>
            <person name="Clum A."/>
            <person name="Wang J."/>
            <person name="Palaniappan K."/>
            <person name="Ritter S."/>
            <person name="Chen I.-M."/>
            <person name="Stamatis D."/>
            <person name="Reddy T."/>
            <person name="O'Malley R."/>
            <person name="Daum C."/>
            <person name="Shapiro N."/>
            <person name="Ivanova N."/>
            <person name="Kyrpides N."/>
            <person name="Woyke T."/>
        </authorList>
    </citation>
    <scope>NUCLEOTIDE SEQUENCE [LARGE SCALE GENOMIC DNA]</scope>
    <source>
        <strain evidence="8 9">AS2.23</strain>
    </source>
</reference>
<feature type="transmembrane region" description="Helical" evidence="6">
    <location>
        <begin position="31"/>
        <end position="49"/>
    </location>
</feature>
<evidence type="ECO:0000256" key="3">
    <source>
        <dbReference type="ARBA" id="ARBA00022970"/>
    </source>
</evidence>
<dbReference type="PANTHER" id="PTHR30614">
    <property type="entry name" value="MEMBRANE COMPONENT OF AMINO ACID ABC TRANSPORTER"/>
    <property type="match status" value="1"/>
</dbReference>
<dbReference type="Pfam" id="PF00528">
    <property type="entry name" value="BPD_transp_1"/>
    <property type="match status" value="1"/>
</dbReference>
<dbReference type="RefSeq" id="WP_012084433.1">
    <property type="nucleotide sequence ID" value="NZ_JACHVY010000001.1"/>
</dbReference>
<gene>
    <name evidence="8" type="ORF">FHR75_000887</name>
</gene>
<evidence type="ECO:0000256" key="5">
    <source>
        <dbReference type="ARBA" id="ARBA00023136"/>
    </source>
</evidence>
<organism evidence="8 9">
    <name type="scientific">Kineococcus radiotolerans</name>
    <dbReference type="NCBI Taxonomy" id="131568"/>
    <lineage>
        <taxon>Bacteria</taxon>
        <taxon>Bacillati</taxon>
        <taxon>Actinomycetota</taxon>
        <taxon>Actinomycetes</taxon>
        <taxon>Kineosporiales</taxon>
        <taxon>Kineosporiaceae</taxon>
        <taxon>Kineococcus</taxon>
    </lineage>
</organism>